<protein>
    <recommendedName>
        <fullName evidence="5">CYRIA/CYRIB Rac1 binding domain-containing protein</fullName>
    </recommendedName>
</protein>
<evidence type="ECO:0000256" key="1">
    <source>
        <dbReference type="ARBA" id="ARBA00004635"/>
    </source>
</evidence>
<evidence type="ECO:0000313" key="7">
    <source>
        <dbReference type="Proteomes" id="UP000031668"/>
    </source>
</evidence>
<keyword evidence="4" id="KW-0449">Lipoprotein</keyword>
<dbReference type="AlphaFoldDB" id="A0A0C2IWG0"/>
<feature type="domain" description="CYRIA/CYRIB Rac1 binding" evidence="5">
    <location>
        <begin position="21"/>
        <end position="149"/>
    </location>
</feature>
<dbReference type="PANTHER" id="PTHR12422">
    <property type="entry name" value="GH09096P"/>
    <property type="match status" value="1"/>
</dbReference>
<evidence type="ECO:0000256" key="2">
    <source>
        <dbReference type="ARBA" id="ARBA00005778"/>
    </source>
</evidence>
<evidence type="ECO:0000259" key="5">
    <source>
        <dbReference type="Pfam" id="PF07159"/>
    </source>
</evidence>
<dbReference type="GO" id="GO:0016020">
    <property type="term" value="C:membrane"/>
    <property type="evidence" value="ECO:0007669"/>
    <property type="project" value="UniProtKB-SubCell"/>
</dbReference>
<proteinExistence type="inferred from homology"/>
<accession>A0A0C2IWG0</accession>
<evidence type="ECO:0000256" key="4">
    <source>
        <dbReference type="ARBA" id="ARBA00023288"/>
    </source>
</evidence>
<dbReference type="GO" id="GO:0030833">
    <property type="term" value="P:regulation of actin filament polymerization"/>
    <property type="evidence" value="ECO:0007669"/>
    <property type="project" value="InterPro"/>
</dbReference>
<reference evidence="6 7" key="1">
    <citation type="journal article" date="2014" name="Genome Biol. Evol.">
        <title>The genome of the myxosporean Thelohanellus kitauei shows adaptations to nutrient acquisition within its fish host.</title>
        <authorList>
            <person name="Yang Y."/>
            <person name="Xiong J."/>
            <person name="Zhou Z."/>
            <person name="Huo F."/>
            <person name="Miao W."/>
            <person name="Ran C."/>
            <person name="Liu Y."/>
            <person name="Zhang J."/>
            <person name="Feng J."/>
            <person name="Wang M."/>
            <person name="Wang M."/>
            <person name="Wang L."/>
            <person name="Yao B."/>
        </authorList>
    </citation>
    <scope>NUCLEOTIDE SEQUENCE [LARGE SCALE GENOMIC DNA]</scope>
    <source>
        <strain evidence="6">Wuqing</strain>
    </source>
</reference>
<keyword evidence="7" id="KW-1185">Reference proteome</keyword>
<comment type="caution">
    <text evidence="6">The sequence shown here is derived from an EMBL/GenBank/DDBJ whole genome shotgun (WGS) entry which is preliminary data.</text>
</comment>
<comment type="similarity">
    <text evidence="2">Belongs to the CYRI family.</text>
</comment>
<evidence type="ECO:0000256" key="3">
    <source>
        <dbReference type="ARBA" id="ARBA00023136"/>
    </source>
</evidence>
<keyword evidence="3" id="KW-0472">Membrane</keyword>
<dbReference type="InterPro" id="IPR039789">
    <property type="entry name" value="CYRI"/>
</dbReference>
<organism evidence="6 7">
    <name type="scientific">Thelohanellus kitauei</name>
    <name type="common">Myxosporean</name>
    <dbReference type="NCBI Taxonomy" id="669202"/>
    <lineage>
        <taxon>Eukaryota</taxon>
        <taxon>Metazoa</taxon>
        <taxon>Cnidaria</taxon>
        <taxon>Myxozoa</taxon>
        <taxon>Myxosporea</taxon>
        <taxon>Bivalvulida</taxon>
        <taxon>Platysporina</taxon>
        <taxon>Myxobolidae</taxon>
        <taxon>Thelohanellus</taxon>
    </lineage>
</organism>
<name>A0A0C2IWG0_THEKT</name>
<dbReference type="EMBL" id="JWZT01002320">
    <property type="protein sequence ID" value="KII69669.1"/>
    <property type="molecule type" value="Genomic_DNA"/>
</dbReference>
<dbReference type="GO" id="GO:0031267">
    <property type="term" value="F:small GTPase binding"/>
    <property type="evidence" value="ECO:0007669"/>
    <property type="project" value="InterPro"/>
</dbReference>
<comment type="subcellular location">
    <subcellularLocation>
        <location evidence="1">Membrane</location>
        <topology evidence="1">Lipid-anchor</topology>
    </subcellularLocation>
</comment>
<gene>
    <name evidence="6" type="ORF">RF11_07266</name>
</gene>
<evidence type="ECO:0000313" key="6">
    <source>
        <dbReference type="EMBL" id="KII69669.1"/>
    </source>
</evidence>
<dbReference type="InterPro" id="IPR009828">
    <property type="entry name" value="CYRIA/CYRIB_Rac1-bd"/>
</dbReference>
<dbReference type="Proteomes" id="UP000031668">
    <property type="component" value="Unassembled WGS sequence"/>
</dbReference>
<dbReference type="OrthoDB" id="60973at2759"/>
<dbReference type="Pfam" id="PF07159">
    <property type="entry name" value="CYRIA-B_Rac1-bd"/>
    <property type="match status" value="1"/>
</dbReference>
<sequence length="162" mass="18339">MRPKCRKFTLILKVSKTLPGVNPQEAETELYKECVKIMNESQTIMESLESYGQGATEAISRAYKNSGDAGIQEETWNTLQPLIEKLKNLRGFNEKISIYLIHSAHIVPKIATELCKSKDLVKTITENPGITEKFSHLLDSCIRLDGIKVIYLLLELNTRNSK</sequence>